<gene>
    <name evidence="5" type="ORF">RsS93_36590</name>
</gene>
<evidence type="ECO:0000256" key="1">
    <source>
        <dbReference type="ARBA" id="ARBA00022505"/>
    </source>
</evidence>
<proteinExistence type="predicted"/>
<dbReference type="InterPro" id="IPR016208">
    <property type="entry name" value="Ald_Oxase/xanthine_DH-like"/>
</dbReference>
<dbReference type="NCBIfam" id="TIGR02965">
    <property type="entry name" value="xanthine_xdhB"/>
    <property type="match status" value="1"/>
</dbReference>
<dbReference type="Gene3D" id="3.90.1170.50">
    <property type="entry name" value="Aldehyde oxidase/xanthine dehydrogenase, a/b hammerhead"/>
    <property type="match status" value="1"/>
</dbReference>
<keyword evidence="2" id="KW-0560">Oxidoreductase</keyword>
<dbReference type="InterPro" id="IPR008274">
    <property type="entry name" value="AldOxase/xan_DH_MoCoBD1"/>
</dbReference>
<feature type="compositionally biased region" description="Basic and acidic residues" evidence="3">
    <location>
        <begin position="1"/>
        <end position="10"/>
    </location>
</feature>
<dbReference type="SUPFAM" id="SSF54665">
    <property type="entry name" value="CO dehydrogenase molybdoprotein N-domain-like"/>
    <property type="match status" value="1"/>
</dbReference>
<accession>A0ABQ0Z690</accession>
<name>A0ABQ0Z690_9HYPH</name>
<dbReference type="Gene3D" id="3.30.365.10">
    <property type="entry name" value="Aldehyde oxidase/xanthine dehydrogenase, molybdopterin binding domain"/>
    <property type="match status" value="4"/>
</dbReference>
<dbReference type="InterPro" id="IPR037165">
    <property type="entry name" value="AldOxase/xan_DH_Mopterin-bd_sf"/>
</dbReference>
<evidence type="ECO:0000259" key="4">
    <source>
        <dbReference type="SMART" id="SM01008"/>
    </source>
</evidence>
<dbReference type="SUPFAM" id="SSF56003">
    <property type="entry name" value="Molybdenum cofactor-binding domain"/>
    <property type="match status" value="1"/>
</dbReference>
<dbReference type="Pfam" id="PF01315">
    <property type="entry name" value="Ald_Xan_dh_C"/>
    <property type="match status" value="1"/>
</dbReference>
<evidence type="ECO:0000256" key="2">
    <source>
        <dbReference type="ARBA" id="ARBA00023002"/>
    </source>
</evidence>
<evidence type="ECO:0000313" key="6">
    <source>
        <dbReference type="Proteomes" id="UP000390335"/>
    </source>
</evidence>
<dbReference type="InterPro" id="IPR000674">
    <property type="entry name" value="Ald_Oxase/Xan_DH_a/b"/>
</dbReference>
<dbReference type="SMART" id="SM01008">
    <property type="entry name" value="Ald_Xan_dh_C"/>
    <property type="match status" value="1"/>
</dbReference>
<evidence type="ECO:0000256" key="3">
    <source>
        <dbReference type="SAM" id="MobiDB-lite"/>
    </source>
</evidence>
<organism evidence="5 6">
    <name type="scientific">Rhizobium dioscoreae</name>
    <dbReference type="NCBI Taxonomy" id="2653122"/>
    <lineage>
        <taxon>Bacteria</taxon>
        <taxon>Pseudomonadati</taxon>
        <taxon>Pseudomonadota</taxon>
        <taxon>Alphaproteobacteria</taxon>
        <taxon>Hyphomicrobiales</taxon>
        <taxon>Rhizobiaceae</taxon>
        <taxon>Rhizobium/Agrobacterium group</taxon>
        <taxon>Rhizobium</taxon>
    </lineage>
</organism>
<keyword evidence="1" id="KW-0500">Molybdenum</keyword>
<feature type="region of interest" description="Disordered" evidence="3">
    <location>
        <begin position="1"/>
        <end position="25"/>
    </location>
</feature>
<evidence type="ECO:0000313" key="5">
    <source>
        <dbReference type="EMBL" id="GES51045.1"/>
    </source>
</evidence>
<dbReference type="InterPro" id="IPR046867">
    <property type="entry name" value="AldOxase/xan_DH_MoCoBD2"/>
</dbReference>
<comment type="caution">
    <text evidence="5">The sequence shown here is derived from an EMBL/GenBank/DDBJ whole genome shotgun (WGS) entry which is preliminary data.</text>
</comment>
<feature type="domain" description="Aldehyde oxidase/xanthine dehydrogenase a/b hammerhead" evidence="4">
    <location>
        <begin position="31"/>
        <end position="139"/>
    </location>
</feature>
<dbReference type="RefSeq" id="WP_145634241.1">
    <property type="nucleotide sequence ID" value="NZ_BLAI01000001.1"/>
</dbReference>
<dbReference type="Pfam" id="PF02738">
    <property type="entry name" value="MoCoBD_1"/>
    <property type="match status" value="1"/>
</dbReference>
<protein>
    <submittedName>
        <fullName evidence="5">Xanthine dehydrogenase molybdopterin binding subunit</fullName>
    </submittedName>
</protein>
<dbReference type="PANTHER" id="PTHR11908">
    <property type="entry name" value="XANTHINE DEHYDROGENASE"/>
    <property type="match status" value="1"/>
</dbReference>
<sequence length="784" mass="85143">MNKHTPDLKPETIIGGVHSSPRHDSAHKHVSGAAVYIDDITEPTGTLHVGLGLSTVAHGILKSVDLSAVRAAPGVVAVLTHEDVPGVNDISPSYMHDDPVLAAGKVEFHGQPIFCVIAETREQARRAARLAKIEYEELPADIDIWDLDVSSHKQVVTPLTLKRGDPADALANAPRRVKGRMRLGGQDHFYLEGQVSLAVPGEDDEVVVYCSTQGPSETQHMVAHALGVPSNAVTIEVRRMGGGFGGKETQANQCAAIAAIAAKKLKRAVKIRLDRDEDMIATGKRHDFAIDYEVGFDDEGRILAVDYTFALRAGFSADLSGPVGDRALFHCDNAYFFPHVHAKSAPLYTNTVSNTAFRGFGGPQGMVGAERVIDEVAFAVGKDPLEIRKLNFYDAMGVDGERNLTPYHQKVEDCIVQRIVAELEESADYAGRRKAIAEFNAKSRIVKRGIALTPVKFGISFTKTESNQAGALVHVYSDGSVHMNHGGTEMGQGLHLKVAQVVAEEFQIDLDRVKITATTTAKVPNTSPTAASSGADLNGMAAQNAARQIKERLIAFAAESHQVSPDQVLFLPNRVRIGDIEMPFDDLVKKAYMARVQLSAAGFYKTPKIHWDRKAGRGHAFYYYAYGAACSEVSIDTLTGEYVVERTDILHDTGRSLNKAIDIGQVEGGFIQGMGWLTTEELWWDGKGRLRTHAPSTYKIPLASDRPKIFNVALTDWSEAHEPTIHRSKAVGEPPLPLGLSVLHALSDAVASVADHKICPRLDAPATPERVLMAIERLKAAKKE</sequence>
<keyword evidence="6" id="KW-1185">Reference proteome</keyword>
<dbReference type="Pfam" id="PF20256">
    <property type="entry name" value="MoCoBD_2"/>
    <property type="match status" value="1"/>
</dbReference>
<dbReference type="InterPro" id="IPR014309">
    <property type="entry name" value="Xanthine_DH_Mopterin-bd_su"/>
</dbReference>
<reference evidence="5 6" key="1">
    <citation type="journal article" date="2020" name="Genome Biol. Evol.">
        <title>Rhizobium dioscoreae sp. nov., a plant growth-promoting bacterium isolated from yam (Dioscorea species).</title>
        <authorList>
            <person name="Ouyabe M."/>
            <person name="Tanaka N."/>
            <person name="Shiwa Y."/>
            <person name="Fujita N."/>
            <person name="Kikuno H."/>
            <person name="Babil P."/>
            <person name="Shiwachi H."/>
        </authorList>
    </citation>
    <scope>NUCLEOTIDE SEQUENCE [LARGE SCALE GENOMIC DNA]</scope>
    <source>
        <strain evidence="5 6">S-93</strain>
    </source>
</reference>
<dbReference type="PANTHER" id="PTHR11908:SF132">
    <property type="entry name" value="ALDEHYDE OXIDASE 1-RELATED"/>
    <property type="match status" value="1"/>
</dbReference>
<dbReference type="InterPro" id="IPR036856">
    <property type="entry name" value="Ald_Oxase/Xan_DH_a/b_sf"/>
</dbReference>
<dbReference type="Proteomes" id="UP000390335">
    <property type="component" value="Unassembled WGS sequence"/>
</dbReference>
<dbReference type="EMBL" id="BLAJ01000004">
    <property type="protein sequence ID" value="GES51045.1"/>
    <property type="molecule type" value="Genomic_DNA"/>
</dbReference>